<sequence length="539" mass="57718">MATLTNGQVDAAVHGGAASTNGLVNGISHTHSPASCATIPMKDHDAIKLFIGQIPRNLDEKDLRPLFEEFGKIYELTVLKDRFTGMHKGCAFLTYCARESALKAQTALHEQKTLPGMNRPIQVKPADSESRGDRKLFVGMLNKQQCEDDVRRLFESFGSIEECTILRGPDGNSKGCAFVKYSTHAEAQAAISALHGSQTMPGASSSLVVKFADTDKERTIRRMQQMAGQMGIFNPMALQFGAYGAYAQVQQQAALMASVGQGGYLSPMAAFAAAQMQHMATINGLPGAPMTPTSGGSTPPGITAPTVTSIPSPISVNGFTGLPPPQANGQAPAEAMFTNGIHPYPVVFMSSATEESKRLSPGCIPVLQEVVFREDSEKGGLGVAQRSCFGVQGSCFLSSLSEAQSPTAADPLQQAYAGVQQYAAFPAAYGQISQAFPQPPPIIPQQQREGPEGCNLFIYHLPQEFGDGELMQMFLPFGNVISSKVFVDRATNQSKCFGFVSFDNPGSAQAAIQSMNGFQIGMKRLKVQLKRPKDANRPY</sequence>
<dbReference type="Proteomes" id="UP000000437">
    <property type="component" value="Chromosome 21"/>
</dbReference>
<keyword evidence="1" id="KW-1185">Reference proteome</keyword>
<name>A0AC58I8J2_DANRE</name>
<reference evidence="2" key="1">
    <citation type="submission" date="2025-08" db="UniProtKB">
        <authorList>
            <consortium name="RefSeq"/>
        </authorList>
    </citation>
    <scope>IDENTIFICATION</scope>
    <source>
        <strain evidence="2">Tuebingen</strain>
        <tissue evidence="2">Fibroblasts and whole tissue</tissue>
    </source>
</reference>
<evidence type="ECO:0000313" key="2">
    <source>
        <dbReference type="RefSeq" id="XP_073790536.1"/>
    </source>
</evidence>
<evidence type="ECO:0000313" key="1">
    <source>
        <dbReference type="Proteomes" id="UP000000437"/>
    </source>
</evidence>
<proteinExistence type="predicted"/>
<gene>
    <name evidence="2" type="primary">celf4</name>
    <name evidence="2" type="synonym">brunol4</name>
    <name evidence="2" type="synonym">CELF-4</name>
    <name evidence="2" type="synonym">zgc:92761</name>
</gene>
<organism evidence="1 2">
    <name type="scientific">Danio rerio</name>
    <name type="common">Zebrafish</name>
    <name type="synonym">Brachydanio rerio</name>
    <dbReference type="NCBI Taxonomy" id="7955"/>
    <lineage>
        <taxon>Eukaryota</taxon>
        <taxon>Metazoa</taxon>
        <taxon>Chordata</taxon>
        <taxon>Craniata</taxon>
        <taxon>Vertebrata</taxon>
        <taxon>Euteleostomi</taxon>
        <taxon>Actinopterygii</taxon>
        <taxon>Neopterygii</taxon>
        <taxon>Teleostei</taxon>
        <taxon>Ostariophysi</taxon>
        <taxon>Cypriniformes</taxon>
        <taxon>Danionidae</taxon>
        <taxon>Danioninae</taxon>
        <taxon>Danio</taxon>
    </lineage>
</organism>
<accession>A0AC58I8J2</accession>
<protein>
    <submittedName>
        <fullName evidence="2">CUGBP Elav-like family member 4 isoform X4</fullName>
    </submittedName>
</protein>
<dbReference type="RefSeq" id="XP_073790536.1">
    <property type="nucleotide sequence ID" value="XM_073934435.1"/>
</dbReference>